<dbReference type="PANTHER" id="PTHR13593">
    <property type="match status" value="1"/>
</dbReference>
<keyword evidence="2" id="KW-1185">Reference proteome</keyword>
<evidence type="ECO:0008006" key="3">
    <source>
        <dbReference type="Google" id="ProtNLM"/>
    </source>
</evidence>
<name>A0ABS0U2D8_9GAMM</name>
<reference evidence="1 2" key="1">
    <citation type="submission" date="2020-08" db="EMBL/GenBank/DDBJ databases">
        <title>Description of Xenorhabdus lircayensis sp. nov., the symbiotic bacterium associated with the entomopathogenic nematode Steirnernema unicornum.</title>
        <authorList>
            <person name="Castaneda-Alvarez C."/>
            <person name="Prodan S."/>
            <person name="Zamorano A."/>
            <person name="San-Blas E."/>
            <person name="Aballay E."/>
        </authorList>
    </citation>
    <scope>NUCLEOTIDE SEQUENCE [LARGE SCALE GENOMIC DNA]</scope>
    <source>
        <strain evidence="1 2">VLS</strain>
    </source>
</reference>
<proteinExistence type="predicted"/>
<dbReference type="Proteomes" id="UP000696184">
    <property type="component" value="Unassembled WGS sequence"/>
</dbReference>
<dbReference type="SUPFAM" id="SSF51695">
    <property type="entry name" value="PLC-like phosphodiesterases"/>
    <property type="match status" value="1"/>
</dbReference>
<dbReference type="RefSeq" id="WP_198688574.1">
    <property type="nucleotide sequence ID" value="NZ_CAWPUD010000017.1"/>
</dbReference>
<protein>
    <recommendedName>
        <fullName evidence="3">Phosphatidylinositol diacylglycerol-lyase</fullName>
    </recommendedName>
</protein>
<dbReference type="PANTHER" id="PTHR13593:SF143">
    <property type="entry name" value="PHOSPHATIDYLINOSITOL-SPECIFIC PHOSPHOLIPASE C X DOMAIN-CONTAINING PROTEIN"/>
    <property type="match status" value="1"/>
</dbReference>
<dbReference type="InterPro" id="IPR017946">
    <property type="entry name" value="PLC-like_Pdiesterase_TIM-brl"/>
</dbReference>
<accession>A0ABS0U2D8</accession>
<dbReference type="EMBL" id="JACOII010000020">
    <property type="protein sequence ID" value="MBI6547777.1"/>
    <property type="molecule type" value="Genomic_DNA"/>
</dbReference>
<organism evidence="1 2">
    <name type="scientific">Xenorhabdus lircayensis</name>
    <dbReference type="NCBI Taxonomy" id="2763499"/>
    <lineage>
        <taxon>Bacteria</taxon>
        <taxon>Pseudomonadati</taxon>
        <taxon>Pseudomonadota</taxon>
        <taxon>Gammaproteobacteria</taxon>
        <taxon>Enterobacterales</taxon>
        <taxon>Morganellaceae</taxon>
        <taxon>Xenorhabdus</taxon>
    </lineage>
</organism>
<comment type="caution">
    <text evidence="1">The sequence shown here is derived from an EMBL/GenBank/DDBJ whole genome shotgun (WGS) entry which is preliminary data.</text>
</comment>
<evidence type="ECO:0000313" key="2">
    <source>
        <dbReference type="Proteomes" id="UP000696184"/>
    </source>
</evidence>
<dbReference type="Gene3D" id="3.20.20.190">
    <property type="entry name" value="Phosphatidylinositol (PI) phosphodiesterase"/>
    <property type="match status" value="1"/>
</dbReference>
<gene>
    <name evidence="1" type="ORF">H8A87_03315</name>
</gene>
<dbReference type="InterPro" id="IPR051057">
    <property type="entry name" value="PI-PLC_domain"/>
</dbReference>
<evidence type="ECO:0000313" key="1">
    <source>
        <dbReference type="EMBL" id="MBI6547777.1"/>
    </source>
</evidence>
<sequence length="442" mass="50689">MSEITMLKLVNSTDSVWKKVSETFQGMESISFPKDPIENQRNVSASVIYSYNHSATFEVKYQLMHSEENTFIIRGRYKNELDRFDLELFLDNLETSNYKKGAVVSLGWKPDGFIHLILIGDVGNYIGPDINTEYWMQDHRNILGNLPINKLCITGSHDAGMSLITWKTTWAFECNTLTQSNNILGQLKLGIRYFDIRPVLSDGIFFTGHYKDLGVWEGSNGESLDSIIYEINTFTKTHNELIIIRLDHSLCLDVGILERYRSFKESEWLNLFYTLTGIDHLYYHNGTCNISDVTLNTLTDNGTHSAVLLFVETEDTNVTLQEYNNNGFFYLSELNMYHKYSNTSSILKLSSDQIKKMNDYAPTHYFELLWTLTQNVIQATTCATTLSSSIKQLADEANDTIEEVLPHIRKTVYPNIFLIDNVKDTVATTFVLAINWTVLSYK</sequence>